<evidence type="ECO:0000313" key="5">
    <source>
        <dbReference type="Proteomes" id="UP000053349"/>
    </source>
</evidence>
<dbReference type="GO" id="GO:0008477">
    <property type="term" value="F:purine nucleosidase activity"/>
    <property type="evidence" value="ECO:0007669"/>
    <property type="project" value="TreeGrafter"/>
</dbReference>
<organism evidence="4 5">
    <name type="scientific">Actinobacteria bacterium BACL2 MAG-121001-bin67</name>
    <dbReference type="NCBI Taxonomy" id="1655572"/>
    <lineage>
        <taxon>Bacteria</taxon>
        <taxon>Bacillati</taxon>
        <taxon>Actinomycetota</taxon>
        <taxon>Actinomycetes</taxon>
        <taxon>Actinomycetes incertae sedis</taxon>
        <taxon>ac1 cluster</taxon>
    </lineage>
</organism>
<dbReference type="AlphaFoldDB" id="A0A0R2P3H1"/>
<sequence length="311" mass="34348">MAEKIIYDTDPGIDDALGLLLLTASPEIDLLAITVTHGNTSQEKCLNNALKLVELTGITKVPVARGAEEPLVKELSVAEETHGEGGLGYAILPKSLISPCSELAHDLIIRLVRENPGEVTLLCVGPMTNIALAFLKAPEIVSKVRRVVSMGGAIHYPGNVTPQAEYNVFCDPEAFEIVLKSGIDFTLVPLDVTYQCILTIDHLKKITEARSEIRNFIFDSTRFYMEFHEDYQGIKGCAINDPLAAAILLDPTLVKNRDYYLTIELTSPTSKAKTIADHYGLLKFAPNAKVSMEVDVERFMELFINRMNRLQ</sequence>
<evidence type="ECO:0000313" key="4">
    <source>
        <dbReference type="EMBL" id="KRO32497.1"/>
    </source>
</evidence>
<name>A0A0R2P3H1_9ACTN</name>
<dbReference type="Pfam" id="PF01156">
    <property type="entry name" value="IU_nuc_hydro"/>
    <property type="match status" value="1"/>
</dbReference>
<gene>
    <name evidence="4" type="ORF">ABR64_03570</name>
</gene>
<accession>A0A0R2P3H1</accession>
<dbReference type="Gene3D" id="3.90.245.10">
    <property type="entry name" value="Ribonucleoside hydrolase-like"/>
    <property type="match status" value="1"/>
</dbReference>
<evidence type="ECO:0000256" key="1">
    <source>
        <dbReference type="ARBA" id="ARBA00022801"/>
    </source>
</evidence>
<dbReference type="PANTHER" id="PTHR12304">
    <property type="entry name" value="INOSINE-URIDINE PREFERRING NUCLEOSIDE HYDROLASE"/>
    <property type="match status" value="1"/>
</dbReference>
<evidence type="ECO:0000259" key="3">
    <source>
        <dbReference type="Pfam" id="PF01156"/>
    </source>
</evidence>
<dbReference type="SUPFAM" id="SSF53590">
    <property type="entry name" value="Nucleoside hydrolase"/>
    <property type="match status" value="1"/>
</dbReference>
<dbReference type="GO" id="GO:0006152">
    <property type="term" value="P:purine nucleoside catabolic process"/>
    <property type="evidence" value="ECO:0007669"/>
    <property type="project" value="TreeGrafter"/>
</dbReference>
<dbReference type="InterPro" id="IPR023186">
    <property type="entry name" value="IUNH"/>
</dbReference>
<proteinExistence type="predicted"/>
<feature type="domain" description="Inosine/uridine-preferring nucleoside hydrolase" evidence="3">
    <location>
        <begin position="5"/>
        <end position="301"/>
    </location>
</feature>
<keyword evidence="2" id="KW-0326">Glycosidase</keyword>
<reference evidence="4 5" key="1">
    <citation type="submission" date="2015-10" db="EMBL/GenBank/DDBJ databases">
        <title>Metagenome-Assembled Genomes uncover a global brackish microbiome.</title>
        <authorList>
            <person name="Hugerth L.W."/>
            <person name="Larsson J."/>
            <person name="Alneberg J."/>
            <person name="Lindh M.V."/>
            <person name="Legrand C."/>
            <person name="Pinhassi J."/>
            <person name="Andersson A.F."/>
        </authorList>
    </citation>
    <scope>NUCLEOTIDE SEQUENCE [LARGE SCALE GENOMIC DNA]</scope>
    <source>
        <strain evidence="4">BACL2 MAG-121001-bin67</strain>
    </source>
</reference>
<dbReference type="PANTHER" id="PTHR12304:SF4">
    <property type="entry name" value="URIDINE NUCLEOSIDASE"/>
    <property type="match status" value="1"/>
</dbReference>
<keyword evidence="1" id="KW-0378">Hydrolase</keyword>
<dbReference type="InterPro" id="IPR036452">
    <property type="entry name" value="Ribo_hydro-like"/>
</dbReference>
<dbReference type="EMBL" id="LIAW01000093">
    <property type="protein sequence ID" value="KRO32497.1"/>
    <property type="molecule type" value="Genomic_DNA"/>
</dbReference>
<comment type="caution">
    <text evidence="4">The sequence shown here is derived from an EMBL/GenBank/DDBJ whole genome shotgun (WGS) entry which is preliminary data.</text>
</comment>
<dbReference type="Proteomes" id="UP000053349">
    <property type="component" value="Unassembled WGS sequence"/>
</dbReference>
<dbReference type="GO" id="GO:0005829">
    <property type="term" value="C:cytosol"/>
    <property type="evidence" value="ECO:0007669"/>
    <property type="project" value="TreeGrafter"/>
</dbReference>
<dbReference type="CDD" id="cd02651">
    <property type="entry name" value="nuc_hydro_IU_UC_XIUA"/>
    <property type="match status" value="1"/>
</dbReference>
<evidence type="ECO:0000256" key="2">
    <source>
        <dbReference type="ARBA" id="ARBA00023295"/>
    </source>
</evidence>
<protein>
    <recommendedName>
        <fullName evidence="3">Inosine/uridine-preferring nucleoside hydrolase domain-containing protein</fullName>
    </recommendedName>
</protein>
<dbReference type="InterPro" id="IPR001910">
    <property type="entry name" value="Inosine/uridine_hydrolase_dom"/>
</dbReference>